<feature type="transmembrane region" description="Helical" evidence="1">
    <location>
        <begin position="153"/>
        <end position="169"/>
    </location>
</feature>
<keyword evidence="1" id="KW-0472">Membrane</keyword>
<organism evidence="2 3">
    <name type="scientific">Candidatus Limivivens intestinipullorum</name>
    <dbReference type="NCBI Taxonomy" id="2840858"/>
    <lineage>
        <taxon>Bacteria</taxon>
        <taxon>Bacillati</taxon>
        <taxon>Bacillota</taxon>
        <taxon>Clostridia</taxon>
        <taxon>Lachnospirales</taxon>
        <taxon>Lachnospiraceae</taxon>
        <taxon>Lachnospiraceae incertae sedis</taxon>
        <taxon>Candidatus Limivivens</taxon>
    </lineage>
</organism>
<sequence>MAFCKYCGRKLEEGETCSCQGQAAPASQPAFQGGQLALTVWANFLHIWKSPAENGQDYVQNGGLLTAAMLLLFHGICSGLFAVLCIGKINGLIGLGGSLTERMKFSSAGAFFLTVLYSLILSVLLTVILFLGNKLLRGEGGIQEMLRIASMRAAISIPVTLIGCLVFLLNVPAGIVIYYCAGALAGTGFLAAGVEGIAGLNRDRKIYLLVGGMILFAVVFLLFALWVFPSYIPSNVRELFSWDNLVSSIASY</sequence>
<feature type="transmembrane region" description="Helical" evidence="1">
    <location>
        <begin position="64"/>
        <end position="89"/>
    </location>
</feature>
<keyword evidence="1" id="KW-1133">Transmembrane helix</keyword>
<feature type="transmembrane region" description="Helical" evidence="1">
    <location>
        <begin position="206"/>
        <end position="228"/>
    </location>
</feature>
<accession>A0A9D1EUR1</accession>
<dbReference type="AlphaFoldDB" id="A0A9D1EUR1"/>
<feature type="transmembrane region" description="Helical" evidence="1">
    <location>
        <begin position="175"/>
        <end position="194"/>
    </location>
</feature>
<proteinExistence type="predicted"/>
<keyword evidence="1" id="KW-0812">Transmembrane</keyword>
<dbReference type="Proteomes" id="UP000823935">
    <property type="component" value="Unassembled WGS sequence"/>
</dbReference>
<feature type="transmembrane region" description="Helical" evidence="1">
    <location>
        <begin position="109"/>
        <end position="132"/>
    </location>
</feature>
<reference evidence="2" key="2">
    <citation type="journal article" date="2021" name="PeerJ">
        <title>Extensive microbial diversity within the chicken gut microbiome revealed by metagenomics and culture.</title>
        <authorList>
            <person name="Gilroy R."/>
            <person name="Ravi A."/>
            <person name="Getino M."/>
            <person name="Pursley I."/>
            <person name="Horton D.L."/>
            <person name="Alikhan N.F."/>
            <person name="Baker D."/>
            <person name="Gharbi K."/>
            <person name="Hall N."/>
            <person name="Watson M."/>
            <person name="Adriaenssens E.M."/>
            <person name="Foster-Nyarko E."/>
            <person name="Jarju S."/>
            <person name="Secka A."/>
            <person name="Antonio M."/>
            <person name="Oren A."/>
            <person name="Chaudhuri R.R."/>
            <person name="La Ragione R."/>
            <person name="Hildebrand F."/>
            <person name="Pallen M.J."/>
        </authorList>
    </citation>
    <scope>NUCLEOTIDE SEQUENCE</scope>
    <source>
        <strain evidence="2">CHK190-19873</strain>
    </source>
</reference>
<protein>
    <recommendedName>
        <fullName evidence="4">Yip1 domain-containing protein</fullName>
    </recommendedName>
</protein>
<comment type="caution">
    <text evidence="2">The sequence shown here is derived from an EMBL/GenBank/DDBJ whole genome shotgun (WGS) entry which is preliminary data.</text>
</comment>
<evidence type="ECO:0008006" key="4">
    <source>
        <dbReference type="Google" id="ProtNLM"/>
    </source>
</evidence>
<evidence type="ECO:0000313" key="3">
    <source>
        <dbReference type="Proteomes" id="UP000823935"/>
    </source>
</evidence>
<reference evidence="2" key="1">
    <citation type="submission" date="2020-10" db="EMBL/GenBank/DDBJ databases">
        <authorList>
            <person name="Gilroy R."/>
        </authorList>
    </citation>
    <scope>NUCLEOTIDE SEQUENCE</scope>
    <source>
        <strain evidence="2">CHK190-19873</strain>
    </source>
</reference>
<evidence type="ECO:0000256" key="1">
    <source>
        <dbReference type="SAM" id="Phobius"/>
    </source>
</evidence>
<dbReference type="EMBL" id="DVIQ01000092">
    <property type="protein sequence ID" value="HIS32635.1"/>
    <property type="molecule type" value="Genomic_DNA"/>
</dbReference>
<evidence type="ECO:0000313" key="2">
    <source>
        <dbReference type="EMBL" id="HIS32635.1"/>
    </source>
</evidence>
<name>A0A9D1EUR1_9FIRM</name>
<gene>
    <name evidence="2" type="ORF">IAB44_13995</name>
</gene>